<dbReference type="NCBIfam" id="TIGR02135">
    <property type="entry name" value="phoU_full"/>
    <property type="match status" value="1"/>
</dbReference>
<comment type="subcellular location">
    <subcellularLocation>
        <location evidence="1 8">Cytoplasm</location>
    </subcellularLocation>
</comment>
<dbReference type="EMBL" id="ANOG01000591">
    <property type="protein sequence ID" value="EMI18968.1"/>
    <property type="molecule type" value="Genomic_DNA"/>
</dbReference>
<evidence type="ECO:0000256" key="2">
    <source>
        <dbReference type="ARBA" id="ARBA00008107"/>
    </source>
</evidence>
<comment type="function">
    <text evidence="7 8">Plays a role in the regulation of phosphate uptake.</text>
</comment>
<dbReference type="InterPro" id="IPR038078">
    <property type="entry name" value="PhoU-like_sf"/>
</dbReference>
<dbReference type="Pfam" id="PF01895">
    <property type="entry name" value="PhoU"/>
    <property type="match status" value="2"/>
</dbReference>
<dbReference type="GO" id="GO:0045936">
    <property type="term" value="P:negative regulation of phosphate metabolic process"/>
    <property type="evidence" value="ECO:0007669"/>
    <property type="project" value="InterPro"/>
</dbReference>
<evidence type="ECO:0000256" key="5">
    <source>
        <dbReference type="ARBA" id="ARBA00022490"/>
    </source>
</evidence>
<evidence type="ECO:0000256" key="3">
    <source>
        <dbReference type="ARBA" id="ARBA00011738"/>
    </source>
</evidence>
<evidence type="ECO:0000313" key="10">
    <source>
        <dbReference type="EMBL" id="EMI18968.1"/>
    </source>
</evidence>
<dbReference type="SUPFAM" id="SSF109755">
    <property type="entry name" value="PhoU-like"/>
    <property type="match status" value="1"/>
</dbReference>
<evidence type="ECO:0000256" key="6">
    <source>
        <dbReference type="ARBA" id="ARBA00022592"/>
    </source>
</evidence>
<dbReference type="OrthoDB" id="9814256at2"/>
<protein>
    <recommendedName>
        <fullName evidence="8">Phosphate-specific transport system accessory protein PhoU</fullName>
    </recommendedName>
</protein>
<evidence type="ECO:0000256" key="4">
    <source>
        <dbReference type="ARBA" id="ARBA00022448"/>
    </source>
</evidence>
<dbReference type="GO" id="GO:0006817">
    <property type="term" value="P:phosphate ion transport"/>
    <property type="evidence" value="ECO:0007669"/>
    <property type="project" value="UniProtKB-KW"/>
</dbReference>
<dbReference type="PANTHER" id="PTHR42930">
    <property type="entry name" value="PHOSPHATE-SPECIFIC TRANSPORT SYSTEM ACCESSORY PROTEIN PHOU"/>
    <property type="match status" value="1"/>
</dbReference>
<dbReference type="InterPro" id="IPR028366">
    <property type="entry name" value="PhoU"/>
</dbReference>
<keyword evidence="4 8" id="KW-0813">Transport</keyword>
<comment type="caution">
    <text evidence="10">The sequence shown here is derived from an EMBL/GenBank/DDBJ whole genome shotgun (WGS) entry which is preliminary data.</text>
</comment>
<dbReference type="PANTHER" id="PTHR42930:SF3">
    <property type="entry name" value="PHOSPHATE-SPECIFIC TRANSPORT SYSTEM ACCESSORY PROTEIN PHOU"/>
    <property type="match status" value="1"/>
</dbReference>
<dbReference type="Gene3D" id="1.20.58.220">
    <property type="entry name" value="Phosphate transport system protein phou homolog 2, domain 2"/>
    <property type="match status" value="1"/>
</dbReference>
<dbReference type="FunFam" id="1.20.58.220:FF:000004">
    <property type="entry name" value="Phosphate-specific transport system accessory protein PhoU"/>
    <property type="match status" value="1"/>
</dbReference>
<dbReference type="Proteomes" id="UP000011991">
    <property type="component" value="Unassembled WGS sequence"/>
</dbReference>
<dbReference type="GO" id="GO:0005737">
    <property type="term" value="C:cytoplasm"/>
    <property type="evidence" value="ECO:0007669"/>
    <property type="project" value="UniProtKB-SubCell"/>
</dbReference>
<feature type="domain" description="PhoU" evidence="9">
    <location>
        <begin position="122"/>
        <end position="203"/>
    </location>
</feature>
<comment type="subunit">
    <text evidence="3 8">Homodimer.</text>
</comment>
<dbReference type="AlphaFoldDB" id="M5RI30"/>
<dbReference type="PIRSF" id="PIRSF003107">
    <property type="entry name" value="PhoU"/>
    <property type="match status" value="1"/>
</dbReference>
<evidence type="ECO:0000256" key="8">
    <source>
        <dbReference type="PIRNR" id="PIRNR003107"/>
    </source>
</evidence>
<dbReference type="InterPro" id="IPR026022">
    <property type="entry name" value="PhoU_dom"/>
</dbReference>
<name>M5RI30_9BACT</name>
<organism evidence="10 11">
    <name type="scientific">Rhodopirellula maiorica SM1</name>
    <dbReference type="NCBI Taxonomy" id="1265738"/>
    <lineage>
        <taxon>Bacteria</taxon>
        <taxon>Pseudomonadati</taxon>
        <taxon>Planctomycetota</taxon>
        <taxon>Planctomycetia</taxon>
        <taxon>Pirellulales</taxon>
        <taxon>Pirellulaceae</taxon>
        <taxon>Novipirellula</taxon>
    </lineage>
</organism>
<feature type="domain" description="PhoU" evidence="9">
    <location>
        <begin position="17"/>
        <end position="103"/>
    </location>
</feature>
<reference evidence="10 11" key="1">
    <citation type="journal article" date="2013" name="Mar. Genomics">
        <title>Expression of sulfatases in Rhodopirellula baltica and the diversity of sulfatases in the genus Rhodopirellula.</title>
        <authorList>
            <person name="Wegner C.E."/>
            <person name="Richter-Heitmann T."/>
            <person name="Klindworth A."/>
            <person name="Klockow C."/>
            <person name="Richter M."/>
            <person name="Achstetter T."/>
            <person name="Glockner F.O."/>
            <person name="Harder J."/>
        </authorList>
    </citation>
    <scope>NUCLEOTIDE SEQUENCE [LARGE SCALE GENOMIC DNA]</scope>
    <source>
        <strain evidence="10 11">SM1</strain>
    </source>
</reference>
<evidence type="ECO:0000256" key="7">
    <source>
        <dbReference type="ARBA" id="ARBA00056181"/>
    </source>
</evidence>
<dbReference type="RefSeq" id="WP_008699714.1">
    <property type="nucleotide sequence ID" value="NZ_ANOG01000591.1"/>
</dbReference>
<proteinExistence type="inferred from homology"/>
<evidence type="ECO:0000313" key="11">
    <source>
        <dbReference type="Proteomes" id="UP000011991"/>
    </source>
</evidence>
<dbReference type="GO" id="GO:0030643">
    <property type="term" value="P:intracellular phosphate ion homeostasis"/>
    <property type="evidence" value="ECO:0007669"/>
    <property type="project" value="InterPro"/>
</dbReference>
<comment type="similarity">
    <text evidence="2 8">Belongs to the PhoU family.</text>
</comment>
<keyword evidence="5 8" id="KW-0963">Cytoplasm</keyword>
<dbReference type="PATRIC" id="fig|1265738.3.peg.4106"/>
<gene>
    <name evidence="10" type="ORF">RMSM_04101</name>
</gene>
<keyword evidence="11" id="KW-1185">Reference proteome</keyword>
<sequence length="223" mass="24793">MMKHLNRDMDHLHRDILSLSAVVEEMIVNAGKSLSEGRVDLAEKVIRDDDAVDHQEVAIEDECLKVLALHHPVATDLRRIATVIKVNNDLERIADLAVSVAQRAIGVKDYPRFVIPDGVGPMVSEVTGMVRAALDAFVNMDTDAAKRVILRDDEVDALNTDLINHLRLTMQKDAQLVAAALHCFSAIRHLERIADLATNIAEDAIYLVDGEIVRHRSVLKRDC</sequence>
<accession>M5RI30</accession>
<evidence type="ECO:0000256" key="1">
    <source>
        <dbReference type="ARBA" id="ARBA00004496"/>
    </source>
</evidence>
<evidence type="ECO:0000259" key="9">
    <source>
        <dbReference type="Pfam" id="PF01895"/>
    </source>
</evidence>
<keyword evidence="6 8" id="KW-0592">Phosphate transport</keyword>